<evidence type="ECO:0000313" key="1">
    <source>
        <dbReference type="EMBL" id="KAG5585266.1"/>
    </source>
</evidence>
<reference evidence="1 2" key="1">
    <citation type="submission" date="2020-09" db="EMBL/GenBank/DDBJ databases">
        <title>De no assembly of potato wild relative species, Solanum commersonii.</title>
        <authorList>
            <person name="Cho K."/>
        </authorList>
    </citation>
    <scope>NUCLEOTIDE SEQUENCE [LARGE SCALE GENOMIC DNA]</scope>
    <source>
        <strain evidence="1">LZ3.2</strain>
        <tissue evidence="1">Leaf</tissue>
    </source>
</reference>
<gene>
    <name evidence="1" type="ORF">H5410_045700</name>
</gene>
<dbReference type="EMBL" id="JACXVP010000009">
    <property type="protein sequence ID" value="KAG5585266.1"/>
    <property type="molecule type" value="Genomic_DNA"/>
</dbReference>
<name>A0A9J5XBY7_SOLCO</name>
<dbReference type="AlphaFoldDB" id="A0A9J5XBY7"/>
<organism evidence="1 2">
    <name type="scientific">Solanum commersonii</name>
    <name type="common">Commerson's wild potato</name>
    <name type="synonym">Commerson's nightshade</name>
    <dbReference type="NCBI Taxonomy" id="4109"/>
    <lineage>
        <taxon>Eukaryota</taxon>
        <taxon>Viridiplantae</taxon>
        <taxon>Streptophyta</taxon>
        <taxon>Embryophyta</taxon>
        <taxon>Tracheophyta</taxon>
        <taxon>Spermatophyta</taxon>
        <taxon>Magnoliopsida</taxon>
        <taxon>eudicotyledons</taxon>
        <taxon>Gunneridae</taxon>
        <taxon>Pentapetalae</taxon>
        <taxon>asterids</taxon>
        <taxon>lamiids</taxon>
        <taxon>Solanales</taxon>
        <taxon>Solanaceae</taxon>
        <taxon>Solanoideae</taxon>
        <taxon>Solaneae</taxon>
        <taxon>Solanum</taxon>
    </lineage>
</organism>
<proteinExistence type="predicted"/>
<sequence>MGVREEHILNGTLAQWENGNFLTRFIFKMGSKSLEQGSVHTHKMVVLRINMEMLKLAKDKHDALG</sequence>
<keyword evidence="2" id="KW-1185">Reference proteome</keyword>
<dbReference type="Proteomes" id="UP000824120">
    <property type="component" value="Chromosome 9"/>
</dbReference>
<protein>
    <submittedName>
        <fullName evidence="1">Uncharacterized protein</fullName>
    </submittedName>
</protein>
<comment type="caution">
    <text evidence="1">The sequence shown here is derived from an EMBL/GenBank/DDBJ whole genome shotgun (WGS) entry which is preliminary data.</text>
</comment>
<accession>A0A9J5XBY7</accession>
<feature type="non-terminal residue" evidence="1">
    <location>
        <position position="65"/>
    </location>
</feature>
<evidence type="ECO:0000313" key="2">
    <source>
        <dbReference type="Proteomes" id="UP000824120"/>
    </source>
</evidence>